<evidence type="ECO:0000313" key="2">
    <source>
        <dbReference type="Proteomes" id="UP000001062"/>
    </source>
</evidence>
<proteinExistence type="predicted"/>
<protein>
    <submittedName>
        <fullName evidence="1">Uncharacterized protein</fullName>
    </submittedName>
</protein>
<reference evidence="1 2" key="1">
    <citation type="journal article" date="2012" name="Stand. Genomic Sci.">
        <title>Complete genome sequence of the melanogenic marine bacterium Marinomonas mediterranea type strain (MMB-1(T)).</title>
        <authorList>
            <person name="Lucas-Elio P."/>
            <person name="Goodwin L."/>
            <person name="Woyke T."/>
            <person name="Pitluck S."/>
            <person name="Nolan M."/>
            <person name="Kyrpides N.C."/>
            <person name="Detter J.C."/>
            <person name="Copeland A."/>
            <person name="Teshima H."/>
            <person name="Bruce D."/>
            <person name="Detter C."/>
            <person name="Tapia R."/>
            <person name="Han S."/>
            <person name="Land M.L."/>
            <person name="Ivanova N."/>
            <person name="Mikhailova N."/>
            <person name="Johnston A.W."/>
            <person name="Sanchez-Amat A."/>
        </authorList>
    </citation>
    <scope>NUCLEOTIDE SEQUENCE [LARGE SCALE GENOMIC DNA]</scope>
    <source>
        <strain evidence="2">ATCC 700492 / JCM 21426 / NBRC 103028 / MMB-1</strain>
    </source>
</reference>
<dbReference type="STRING" id="717774.Marme_2663"/>
<dbReference type="KEGG" id="mme:Marme_2663"/>
<dbReference type="EMBL" id="CP002583">
    <property type="protein sequence ID" value="ADZ91894.1"/>
    <property type="molecule type" value="Genomic_DNA"/>
</dbReference>
<dbReference type="Proteomes" id="UP000001062">
    <property type="component" value="Chromosome"/>
</dbReference>
<name>F2JXJ4_MARM1</name>
<dbReference type="AlphaFoldDB" id="F2JXJ4"/>
<dbReference type="OrthoDB" id="9835838at2"/>
<accession>F2JXJ4</accession>
<sequence>MANSIKTKEMQNVAKCYLNFIKLSSYKKIEEISDECVKTFSTSKSRGLVLAVRGFMGFGYALSGSINETKWYANQAIASLEFDDVNKRFKGDFPVYIQQRAGNQWIDWNTALLNAKNITDGNSYNVWFFSNGVKCLQDIETKLDSFTQPKVQFQDKETAGDIANHGKALLISDEFKQLKLAVKGLWPSALSSTYQVLKYSRASGASWSKDIGATPLSLLKKKFDLGLTDADKSISRLSEDIVNAFGEVVNSYDNLLEKIVTGQMSILADDAKLTKGSATREGFTVTKDIKLLAVLKVAIMNDRRYMLKDLNTFHKSSQMALASVAVSASVTNASLKIIGGVVGVGLDGVRQMFENIGSAAADVMEKTATLPVKIGEAKIEFLETEVSRLISVIETVTENYKLALELDK</sequence>
<gene>
    <name evidence="1" type="ordered locus">Marme_2663</name>
</gene>
<dbReference type="PATRIC" id="fig|717774.3.peg.2749"/>
<organism evidence="1 2">
    <name type="scientific">Marinomonas mediterranea (strain ATCC 700492 / JCM 21426 / NBRC 103028 / MMB-1)</name>
    <dbReference type="NCBI Taxonomy" id="717774"/>
    <lineage>
        <taxon>Bacteria</taxon>
        <taxon>Pseudomonadati</taxon>
        <taxon>Pseudomonadota</taxon>
        <taxon>Gammaproteobacteria</taxon>
        <taxon>Oceanospirillales</taxon>
        <taxon>Oceanospirillaceae</taxon>
        <taxon>Marinomonas</taxon>
    </lineage>
</organism>
<dbReference type="HOGENOM" id="CLU_674061_0_0_6"/>
<evidence type="ECO:0000313" key="1">
    <source>
        <dbReference type="EMBL" id="ADZ91894.1"/>
    </source>
</evidence>
<dbReference type="RefSeq" id="WP_013661797.1">
    <property type="nucleotide sequence ID" value="NC_015276.1"/>
</dbReference>
<keyword evidence="2" id="KW-1185">Reference proteome</keyword>